<feature type="transmembrane region" description="Helical" evidence="5">
    <location>
        <begin position="156"/>
        <end position="178"/>
    </location>
</feature>
<dbReference type="Proteomes" id="UP000235672">
    <property type="component" value="Unassembled WGS sequence"/>
</dbReference>
<keyword evidence="4 5" id="KW-0472">Membrane</keyword>
<evidence type="ECO:0000259" key="6">
    <source>
        <dbReference type="Pfam" id="PF00892"/>
    </source>
</evidence>
<evidence type="ECO:0000256" key="3">
    <source>
        <dbReference type="ARBA" id="ARBA00022989"/>
    </source>
</evidence>
<dbReference type="GO" id="GO:0016020">
    <property type="term" value="C:membrane"/>
    <property type="evidence" value="ECO:0007669"/>
    <property type="project" value="UniProtKB-SubCell"/>
</dbReference>
<reference evidence="7 8" key="1">
    <citation type="submission" date="2016-05" db="EMBL/GenBank/DDBJ databases">
        <title>A degradative enzymes factory behind the ericoid mycorrhizal symbiosis.</title>
        <authorList>
            <consortium name="DOE Joint Genome Institute"/>
            <person name="Martino E."/>
            <person name="Morin E."/>
            <person name="Grelet G."/>
            <person name="Kuo A."/>
            <person name="Kohler A."/>
            <person name="Daghino S."/>
            <person name="Barry K."/>
            <person name="Choi C."/>
            <person name="Cichocki N."/>
            <person name="Clum A."/>
            <person name="Copeland A."/>
            <person name="Hainaut M."/>
            <person name="Haridas S."/>
            <person name="Labutti K."/>
            <person name="Lindquist E."/>
            <person name="Lipzen A."/>
            <person name="Khouja H.-R."/>
            <person name="Murat C."/>
            <person name="Ohm R."/>
            <person name="Olson A."/>
            <person name="Spatafora J."/>
            <person name="Veneault-Fourrey C."/>
            <person name="Henrissat B."/>
            <person name="Grigoriev I."/>
            <person name="Martin F."/>
            <person name="Perotto S."/>
        </authorList>
    </citation>
    <scope>NUCLEOTIDE SEQUENCE [LARGE SCALE GENOMIC DNA]</scope>
    <source>
        <strain evidence="7 8">UAMH 7357</strain>
    </source>
</reference>
<dbReference type="PANTHER" id="PTHR22911:SF6">
    <property type="entry name" value="SOLUTE CARRIER FAMILY 35 MEMBER G1"/>
    <property type="match status" value="1"/>
</dbReference>
<name>A0A2J6PQ18_9HELO</name>
<accession>A0A2J6PQ18</accession>
<feature type="domain" description="EamA" evidence="6">
    <location>
        <begin position="32"/>
        <end position="168"/>
    </location>
</feature>
<keyword evidence="2 5" id="KW-0812">Transmembrane</keyword>
<keyword evidence="8" id="KW-1185">Reference proteome</keyword>
<dbReference type="Pfam" id="PF00892">
    <property type="entry name" value="EamA"/>
    <property type="match status" value="1"/>
</dbReference>
<keyword evidence="3 5" id="KW-1133">Transmembrane helix</keyword>
<feature type="transmembrane region" description="Helical" evidence="5">
    <location>
        <begin position="264"/>
        <end position="285"/>
    </location>
</feature>
<dbReference type="SUPFAM" id="SSF103481">
    <property type="entry name" value="Multidrug resistance efflux transporter EmrE"/>
    <property type="match status" value="2"/>
</dbReference>
<feature type="transmembrane region" description="Helical" evidence="5">
    <location>
        <begin position="129"/>
        <end position="150"/>
    </location>
</feature>
<protein>
    <recommendedName>
        <fullName evidence="6">EamA domain-containing protein</fullName>
    </recommendedName>
</protein>
<feature type="transmembrane region" description="Helical" evidence="5">
    <location>
        <begin position="199"/>
        <end position="222"/>
    </location>
</feature>
<dbReference type="InterPro" id="IPR037185">
    <property type="entry name" value="EmrE-like"/>
</dbReference>
<organism evidence="7 8">
    <name type="scientific">Hyaloscypha hepaticicola</name>
    <dbReference type="NCBI Taxonomy" id="2082293"/>
    <lineage>
        <taxon>Eukaryota</taxon>
        <taxon>Fungi</taxon>
        <taxon>Dikarya</taxon>
        <taxon>Ascomycota</taxon>
        <taxon>Pezizomycotina</taxon>
        <taxon>Leotiomycetes</taxon>
        <taxon>Helotiales</taxon>
        <taxon>Hyaloscyphaceae</taxon>
        <taxon>Hyaloscypha</taxon>
    </lineage>
</organism>
<evidence type="ECO:0000256" key="2">
    <source>
        <dbReference type="ARBA" id="ARBA00022692"/>
    </source>
</evidence>
<feature type="transmembrane region" description="Helical" evidence="5">
    <location>
        <begin position="234"/>
        <end position="257"/>
    </location>
</feature>
<dbReference type="PANTHER" id="PTHR22911">
    <property type="entry name" value="ACYL-MALONYL CONDENSING ENZYME-RELATED"/>
    <property type="match status" value="1"/>
</dbReference>
<dbReference type="EMBL" id="KZ613509">
    <property type="protein sequence ID" value="PMD15986.1"/>
    <property type="molecule type" value="Genomic_DNA"/>
</dbReference>
<gene>
    <name evidence="7" type="ORF">NA56DRAFT_581326</name>
</gene>
<evidence type="ECO:0000256" key="5">
    <source>
        <dbReference type="SAM" id="Phobius"/>
    </source>
</evidence>
<feature type="transmembrane region" description="Helical" evidence="5">
    <location>
        <begin position="97"/>
        <end position="117"/>
    </location>
</feature>
<proteinExistence type="predicted"/>
<evidence type="ECO:0000256" key="1">
    <source>
        <dbReference type="ARBA" id="ARBA00004141"/>
    </source>
</evidence>
<dbReference type="InterPro" id="IPR000620">
    <property type="entry name" value="EamA_dom"/>
</dbReference>
<evidence type="ECO:0000313" key="7">
    <source>
        <dbReference type="EMBL" id="PMD15986.1"/>
    </source>
</evidence>
<feature type="transmembrane region" description="Helical" evidence="5">
    <location>
        <begin position="297"/>
        <end position="315"/>
    </location>
</feature>
<sequence length="366" mass="39645">MSQQAENDPHPAEEYDSTSSSSRWKSVWTNNKGIFFIILAQAVGSTMDAIVRFLQQGGHGMHPFQVIFARMSITFLLSTIYMWWTKVPDFPLGPPSVRGWLVLRALCGFFGLFCLYYSVHYLPLAEATVFRFLTPIVTAWACSVFLGQLFTKKELAAGLVALVGVVFIAHPKSIFGLAKDHASTNKAEKIDPVTSTQRFIAVAVALVGVVGQSGAYTMIRVIGNRAHALISVNYFAILATAGSALALIAIPGIGFAMPHGAREWVLLTILGVLGFVLQFLLTAGLQLDKSSKATSMLYTGILFALSFDWAIWGVLPGMWSVLGGSTIIASTLWSALQKPQGPLTKTAKTVSDEESALLGAHREETV</sequence>
<feature type="transmembrane region" description="Helical" evidence="5">
    <location>
        <begin position="66"/>
        <end position="85"/>
    </location>
</feature>
<dbReference type="AlphaFoldDB" id="A0A2J6PQ18"/>
<evidence type="ECO:0000313" key="8">
    <source>
        <dbReference type="Proteomes" id="UP000235672"/>
    </source>
</evidence>
<evidence type="ECO:0000256" key="4">
    <source>
        <dbReference type="ARBA" id="ARBA00023136"/>
    </source>
</evidence>
<feature type="transmembrane region" description="Helical" evidence="5">
    <location>
        <begin position="33"/>
        <end position="54"/>
    </location>
</feature>
<comment type="subcellular location">
    <subcellularLocation>
        <location evidence="1">Membrane</location>
        <topology evidence="1">Multi-pass membrane protein</topology>
    </subcellularLocation>
</comment>
<dbReference type="OrthoDB" id="306876at2759"/>